<dbReference type="InterPro" id="IPR016120">
    <property type="entry name" value="Sig_transdc_His_kin_SpoOB"/>
</dbReference>
<reference evidence="5 6" key="1">
    <citation type="journal article" date="2011" name="Stand. Genomic Sci.">
        <title>Complete genome sequence of Syntrophobotulus glycolicus type strain (FlGlyR).</title>
        <authorList>
            <person name="Han C."/>
            <person name="Mwirichia R."/>
            <person name="Chertkov O."/>
            <person name="Held B."/>
            <person name="Lapidus A."/>
            <person name="Nolan M."/>
            <person name="Lucas S."/>
            <person name="Hammon N."/>
            <person name="Deshpande S."/>
            <person name="Cheng J.F."/>
            <person name="Tapia R."/>
            <person name="Goodwin L."/>
            <person name="Pitluck S."/>
            <person name="Huntemann M."/>
            <person name="Liolios K."/>
            <person name="Ivanova N."/>
            <person name="Pagani I."/>
            <person name="Mavromatis K."/>
            <person name="Ovchinikova G."/>
            <person name="Pati A."/>
            <person name="Chen A."/>
            <person name="Palaniappan K."/>
            <person name="Land M."/>
            <person name="Hauser L."/>
            <person name="Brambilla E.M."/>
            <person name="Rohde M."/>
            <person name="Spring S."/>
            <person name="Sikorski J."/>
            <person name="Goker M."/>
            <person name="Woyke T."/>
            <person name="Bristow J."/>
            <person name="Eisen J.A."/>
            <person name="Markowitz V."/>
            <person name="Hugenholtz P."/>
            <person name="Kyrpides N.C."/>
            <person name="Klenk H.P."/>
            <person name="Detter J.C."/>
        </authorList>
    </citation>
    <scope>NUCLEOTIDE SEQUENCE [LARGE SCALE GENOMIC DNA]</scope>
    <source>
        <strain evidence="6">DSM 8271 / FlGlyR</strain>
    </source>
</reference>
<evidence type="ECO:0000256" key="2">
    <source>
        <dbReference type="ARBA" id="ARBA00022679"/>
    </source>
</evidence>
<dbReference type="eggNOG" id="COG3290">
    <property type="taxonomic scope" value="Bacteria"/>
</dbReference>
<keyword evidence="3 5" id="KW-0418">Kinase</keyword>
<dbReference type="Pfam" id="PF14689">
    <property type="entry name" value="SPOB_a"/>
    <property type="match status" value="1"/>
</dbReference>
<reference evidence="6" key="2">
    <citation type="submission" date="2011-02" db="EMBL/GenBank/DDBJ databases">
        <title>The complete genome of Syntrophobotulus glycolicus DSM 8271.</title>
        <authorList>
            <person name="Lucas S."/>
            <person name="Copeland A."/>
            <person name="Lapidus A."/>
            <person name="Bruce D."/>
            <person name="Goodwin L."/>
            <person name="Pitluck S."/>
            <person name="Kyrpides N."/>
            <person name="Mavromatis K."/>
            <person name="Pagani I."/>
            <person name="Ivanova N."/>
            <person name="Mikhailova N."/>
            <person name="Chertkov O."/>
            <person name="Held B."/>
            <person name="Detter J.C."/>
            <person name="Tapia R."/>
            <person name="Han C."/>
            <person name="Land M."/>
            <person name="Hauser L."/>
            <person name="Markowitz V."/>
            <person name="Cheng J.-F."/>
            <person name="Hugenholtz P."/>
            <person name="Woyke T."/>
            <person name="Wu D."/>
            <person name="Spring S."/>
            <person name="Schroeder M."/>
            <person name="Brambilla E."/>
            <person name="Klenk H.-P."/>
            <person name="Eisen J.A."/>
        </authorList>
    </citation>
    <scope>NUCLEOTIDE SEQUENCE [LARGE SCALE GENOMIC DNA]</scope>
    <source>
        <strain evidence="6">DSM 8271 / FlGlyR</strain>
    </source>
</reference>
<dbReference type="AlphaFoldDB" id="F0SVH1"/>
<protein>
    <submittedName>
        <fullName evidence="5">Signal transduction histidine kinase regulating citrate/malate metabolism</fullName>
    </submittedName>
</protein>
<dbReference type="SUPFAM" id="SSF55890">
    <property type="entry name" value="Sporulation response regulatory protein Spo0B"/>
    <property type="match status" value="1"/>
</dbReference>
<dbReference type="RefSeq" id="WP_013625609.1">
    <property type="nucleotide sequence ID" value="NC_015172.1"/>
</dbReference>
<keyword evidence="6" id="KW-1185">Reference proteome</keyword>
<evidence type="ECO:0000313" key="5">
    <source>
        <dbReference type="EMBL" id="ADY56744.1"/>
    </source>
</evidence>
<name>F0SVH1_SYNGF</name>
<feature type="domain" description="SpoOB alpha-helical" evidence="4">
    <location>
        <begin position="1"/>
        <end position="62"/>
    </location>
</feature>
<proteinExistence type="predicted"/>
<evidence type="ECO:0000259" key="4">
    <source>
        <dbReference type="Pfam" id="PF14689"/>
    </source>
</evidence>
<organism evidence="5 6">
    <name type="scientific">Syntrophobotulus glycolicus (strain DSM 8271 / FlGlyR)</name>
    <dbReference type="NCBI Taxonomy" id="645991"/>
    <lineage>
        <taxon>Bacteria</taxon>
        <taxon>Bacillati</taxon>
        <taxon>Bacillota</taxon>
        <taxon>Clostridia</taxon>
        <taxon>Eubacteriales</taxon>
        <taxon>Desulfitobacteriaceae</taxon>
        <taxon>Syntrophobotulus</taxon>
    </lineage>
</organism>
<dbReference type="GO" id="GO:0000155">
    <property type="term" value="F:phosphorelay sensor kinase activity"/>
    <property type="evidence" value="ECO:0007669"/>
    <property type="project" value="InterPro"/>
</dbReference>
<evidence type="ECO:0000313" key="6">
    <source>
        <dbReference type="Proteomes" id="UP000007488"/>
    </source>
</evidence>
<gene>
    <name evidence="5" type="ordered locus">Sgly_2459</name>
</gene>
<dbReference type="HOGENOM" id="CLU_1568184_0_0_9"/>
<dbReference type="Proteomes" id="UP000007488">
    <property type="component" value="Chromosome"/>
</dbReference>
<dbReference type="KEGG" id="sgy:Sgly_2459"/>
<dbReference type="STRING" id="645991.Sgly_2459"/>
<accession>F0SVH1</accession>
<dbReference type="Gene3D" id="1.10.287.130">
    <property type="match status" value="1"/>
</dbReference>
<sequence length="164" mass="19495">MSELEENILLEQLDCFQVQRHDFLNNFQVIRGYLQLNMPEKAIEYMNTVVKELEPQQEAYKIPDKHFQALLLGWLFGLRFKGVKTSFVLRYDRQVNRADNWQRYAEKFHGYTKECLSRILPDENLEESNAAIVLTAQDNGFTCRFDFFKKQELLFSSDFQGNHI</sequence>
<evidence type="ECO:0000256" key="1">
    <source>
        <dbReference type="ARBA" id="ARBA00022553"/>
    </source>
</evidence>
<keyword evidence="2" id="KW-0808">Transferase</keyword>
<keyword evidence="1" id="KW-0597">Phosphoprotein</keyword>
<dbReference type="InterPro" id="IPR039506">
    <property type="entry name" value="SPOB_a"/>
</dbReference>
<dbReference type="EMBL" id="CP002547">
    <property type="protein sequence ID" value="ADY56744.1"/>
    <property type="molecule type" value="Genomic_DNA"/>
</dbReference>
<evidence type="ECO:0000256" key="3">
    <source>
        <dbReference type="ARBA" id="ARBA00022777"/>
    </source>
</evidence>